<dbReference type="InterPro" id="IPR033122">
    <property type="entry name" value="LETM1-like_RBD"/>
</dbReference>
<dbReference type="InterPro" id="IPR011992">
    <property type="entry name" value="EF-hand-dom_pair"/>
</dbReference>
<evidence type="ECO:0000256" key="8">
    <source>
        <dbReference type="ARBA" id="ARBA00023128"/>
    </source>
</evidence>
<dbReference type="GO" id="GO:0015297">
    <property type="term" value="F:antiporter activity"/>
    <property type="evidence" value="ECO:0007669"/>
    <property type="project" value="UniProtKB-KW"/>
</dbReference>
<keyword evidence="18" id="KW-1185">Reference proteome</keyword>
<keyword evidence="9 14" id="KW-0472">Membrane</keyword>
<proteinExistence type="inferred from homology"/>
<organism evidence="17 18">
    <name type="scientific">Nyssa sinensis</name>
    <dbReference type="NCBI Taxonomy" id="561372"/>
    <lineage>
        <taxon>Eukaryota</taxon>
        <taxon>Viridiplantae</taxon>
        <taxon>Streptophyta</taxon>
        <taxon>Embryophyta</taxon>
        <taxon>Tracheophyta</taxon>
        <taxon>Spermatophyta</taxon>
        <taxon>Magnoliopsida</taxon>
        <taxon>eudicotyledons</taxon>
        <taxon>Gunneridae</taxon>
        <taxon>Pentapetalae</taxon>
        <taxon>asterids</taxon>
        <taxon>Cornales</taxon>
        <taxon>Nyssaceae</taxon>
        <taxon>Nyssa</taxon>
    </lineage>
</organism>
<evidence type="ECO:0000256" key="14">
    <source>
        <dbReference type="SAM" id="Phobius"/>
    </source>
</evidence>
<evidence type="ECO:0000256" key="2">
    <source>
        <dbReference type="ARBA" id="ARBA00009584"/>
    </source>
</evidence>
<evidence type="ECO:0000313" key="17">
    <source>
        <dbReference type="EMBL" id="KAA8538823.1"/>
    </source>
</evidence>
<sequence length="759" mass="85642">MASRAILRKKRHLFNSLDQPTYLIRGFSSFEQGRSTQTSDSRNSIWAAGLSSPGIDCRKGGGLYPLTKGVSPSFSARKFLRNDSCGIPTPGCRIGRAGYVPHLGVRWVWESTRYSSTATAGQPELGGGNDGKEEQAVKPKKVASPEECDQAVEGLSTVKAKAKAKKLQESQKGAKSLLKRVWAMFLGIGPAFRAIASMSREDWANKFRHWKDEFKSTMQHYWLGTKLLWADVRISSRLLLKLASGKSLSRRERQQLTRTTADIFRLVPFAAFIIVPFMEFLLPVFLKLFPNMLPSTFQDKLKEEEALKKRLNARIEYAKFLQDTVKEMAKEIQNSRSGEIKKTAEDLDEFMNKVRKGARVSNNEILGFAKLFNDELTLDNISRPRLVNMCKYMGIGPYGTDAYLRYMLRKRLQWIKNDDKMIQAEGVESLSEQELRQACRDRGLLGLLSVDEMRQQLRDWLDLSLNHSVPSSLLILSRAFSVSGKVKPEEAVQATLSSLPDEVVDTVGVTALPSEDSVSERRRKLEFLEMQEELIKEEEEKEEEEQARMKESVARQKDVALEEMTIPTAKEAQELAKVKTLDKHEHLCELSRALAVLASASSVSREREEFLRLVKKEIELYNSMVEKEGTEGKEEARKAYKAAREDSDHTAEIAVGNKVSTALIDRVDAMLQKLEKEIDDVDAKIGDRWRLLDRDYDGKVTPEEVASAAMYLKDTLGKEGVQELISNLSKDREGKILVEDIVKLGSQKEDADAVEAGKI</sequence>
<evidence type="ECO:0000259" key="16">
    <source>
        <dbReference type="PROSITE" id="PS51758"/>
    </source>
</evidence>
<keyword evidence="7 14" id="KW-1133">Transmembrane helix</keyword>
<protein>
    <recommendedName>
        <fullName evidence="3">Mitochondrial proton/calcium exchanger protein</fullName>
    </recommendedName>
    <alternativeName>
        <fullName evidence="10">Leucine zipper-EF-hand-containing transmembrane protein 1</fullName>
    </alternativeName>
</protein>
<dbReference type="SUPFAM" id="SSF47473">
    <property type="entry name" value="EF-hand"/>
    <property type="match status" value="1"/>
</dbReference>
<evidence type="ECO:0000259" key="15">
    <source>
        <dbReference type="PROSITE" id="PS50222"/>
    </source>
</evidence>
<evidence type="ECO:0000256" key="5">
    <source>
        <dbReference type="ARBA" id="ARBA00022692"/>
    </source>
</evidence>
<keyword evidence="8 11" id="KW-0496">Mitochondrion</keyword>
<feature type="domain" description="EF-hand" evidence="15">
    <location>
        <begin position="680"/>
        <end position="715"/>
    </location>
</feature>
<evidence type="ECO:0000256" key="12">
    <source>
        <dbReference type="SAM" id="Coils"/>
    </source>
</evidence>
<keyword evidence="5 14" id="KW-0812">Transmembrane</keyword>
<keyword evidence="6" id="KW-0999">Mitochondrion inner membrane</keyword>
<dbReference type="PANTHER" id="PTHR14009:SF1">
    <property type="entry name" value="MITOCHONDRIAL PROTON_CALCIUM EXCHANGER PROTEIN"/>
    <property type="match status" value="1"/>
</dbReference>
<dbReference type="GO" id="GO:0005743">
    <property type="term" value="C:mitochondrial inner membrane"/>
    <property type="evidence" value="ECO:0007669"/>
    <property type="project" value="UniProtKB-SubCell"/>
</dbReference>
<dbReference type="OrthoDB" id="275278at2759"/>
<dbReference type="Pfam" id="PF07766">
    <property type="entry name" value="LETM1_RBD"/>
    <property type="match status" value="1"/>
</dbReference>
<evidence type="ECO:0000256" key="11">
    <source>
        <dbReference type="PROSITE-ProRule" id="PRU01094"/>
    </source>
</evidence>
<dbReference type="InterPro" id="IPR002048">
    <property type="entry name" value="EF_hand_dom"/>
</dbReference>
<dbReference type="Proteomes" id="UP000325577">
    <property type="component" value="Linkage Group LG14"/>
</dbReference>
<evidence type="ECO:0000256" key="13">
    <source>
        <dbReference type="SAM" id="MobiDB-lite"/>
    </source>
</evidence>
<comment type="similarity">
    <text evidence="2">Belongs to the LETM1 family.</text>
</comment>
<feature type="transmembrane region" description="Helical" evidence="14">
    <location>
        <begin position="263"/>
        <end position="286"/>
    </location>
</feature>
<feature type="coiled-coil region" evidence="12">
    <location>
        <begin position="525"/>
        <end position="556"/>
    </location>
</feature>
<gene>
    <name evidence="17" type="ORF">F0562_025515</name>
</gene>
<name>A0A5J5B6E9_9ASTE</name>
<keyword evidence="4" id="KW-0813">Transport</keyword>
<dbReference type="PROSITE" id="PS51758">
    <property type="entry name" value="LETM1_RBD"/>
    <property type="match status" value="1"/>
</dbReference>
<evidence type="ECO:0000256" key="4">
    <source>
        <dbReference type="ARBA" id="ARBA00022449"/>
    </source>
</evidence>
<keyword evidence="12" id="KW-0175">Coiled coil</keyword>
<dbReference type="GO" id="GO:0005509">
    <property type="term" value="F:calcium ion binding"/>
    <property type="evidence" value="ECO:0007669"/>
    <property type="project" value="InterPro"/>
</dbReference>
<dbReference type="InterPro" id="IPR044202">
    <property type="entry name" value="LETM1/MDM38-like"/>
</dbReference>
<evidence type="ECO:0000256" key="7">
    <source>
        <dbReference type="ARBA" id="ARBA00022989"/>
    </source>
</evidence>
<comment type="subcellular location">
    <subcellularLocation>
        <location evidence="1">Mitochondrion inner membrane</location>
        <topology evidence="1">Single-pass membrane protein</topology>
    </subcellularLocation>
</comment>
<evidence type="ECO:0000256" key="1">
    <source>
        <dbReference type="ARBA" id="ARBA00004434"/>
    </source>
</evidence>
<dbReference type="EMBL" id="CM018037">
    <property type="protein sequence ID" value="KAA8538823.1"/>
    <property type="molecule type" value="Genomic_DNA"/>
</dbReference>
<dbReference type="GO" id="GO:0043022">
    <property type="term" value="F:ribosome binding"/>
    <property type="evidence" value="ECO:0007669"/>
    <property type="project" value="InterPro"/>
</dbReference>
<dbReference type="AlphaFoldDB" id="A0A5J5B6E9"/>
<evidence type="ECO:0000313" key="18">
    <source>
        <dbReference type="Proteomes" id="UP000325577"/>
    </source>
</evidence>
<reference evidence="17 18" key="1">
    <citation type="submission" date="2019-09" db="EMBL/GenBank/DDBJ databases">
        <title>A chromosome-level genome assembly of the Chinese tupelo Nyssa sinensis.</title>
        <authorList>
            <person name="Yang X."/>
            <person name="Kang M."/>
            <person name="Yang Y."/>
            <person name="Xiong H."/>
            <person name="Wang M."/>
            <person name="Zhang Z."/>
            <person name="Wang Z."/>
            <person name="Wu H."/>
            <person name="Ma T."/>
            <person name="Liu J."/>
            <person name="Xi Z."/>
        </authorList>
    </citation>
    <scope>NUCLEOTIDE SEQUENCE [LARGE SCALE GENOMIC DNA]</scope>
    <source>
        <strain evidence="17">J267</strain>
        <tissue evidence="17">Leaf</tissue>
    </source>
</reference>
<evidence type="ECO:0000256" key="9">
    <source>
        <dbReference type="ARBA" id="ARBA00023136"/>
    </source>
</evidence>
<evidence type="ECO:0000256" key="10">
    <source>
        <dbReference type="ARBA" id="ARBA00031360"/>
    </source>
</evidence>
<dbReference type="PROSITE" id="PS50222">
    <property type="entry name" value="EF_HAND_2"/>
    <property type="match status" value="1"/>
</dbReference>
<evidence type="ECO:0000256" key="6">
    <source>
        <dbReference type="ARBA" id="ARBA00022792"/>
    </source>
</evidence>
<dbReference type="PANTHER" id="PTHR14009">
    <property type="entry name" value="LEUCINE ZIPPER-EF-HAND CONTAINING TRANSMEMBRANE PROTEIN"/>
    <property type="match status" value="1"/>
</dbReference>
<keyword evidence="4" id="KW-0050">Antiport</keyword>
<dbReference type="Gene3D" id="1.10.238.10">
    <property type="entry name" value="EF-hand"/>
    <property type="match status" value="1"/>
</dbReference>
<accession>A0A5J5B6E9</accession>
<dbReference type="GO" id="GO:0030003">
    <property type="term" value="P:intracellular monoatomic cation homeostasis"/>
    <property type="evidence" value="ECO:0007669"/>
    <property type="project" value="TreeGrafter"/>
</dbReference>
<evidence type="ECO:0000256" key="3">
    <source>
        <dbReference type="ARBA" id="ARBA00020557"/>
    </source>
</evidence>
<feature type="domain" description="Letm1 RBD" evidence="16">
    <location>
        <begin position="309"/>
        <end position="516"/>
    </location>
</feature>
<feature type="region of interest" description="Disordered" evidence="13">
    <location>
        <begin position="118"/>
        <end position="143"/>
    </location>
</feature>